<feature type="region of interest" description="Disordered" evidence="5">
    <location>
        <begin position="222"/>
        <end position="292"/>
    </location>
</feature>
<dbReference type="InterPro" id="IPR036770">
    <property type="entry name" value="Ankyrin_rpt-contain_sf"/>
</dbReference>
<dbReference type="PANTHER" id="PTHR14491:SF9">
    <property type="entry name" value="ANKYRIN REPEAT DOMAIN-CONTAINING PROTEIN SOWAHB-LIKE"/>
    <property type="match status" value="1"/>
</dbReference>
<proteinExistence type="inferred from homology"/>
<evidence type="ECO:0000313" key="7">
    <source>
        <dbReference type="EMBL" id="TDH10153.1"/>
    </source>
</evidence>
<comment type="similarity">
    <text evidence="3">Belongs to the SOWAH family.</text>
</comment>
<feature type="repeat" description="ANK" evidence="4">
    <location>
        <begin position="345"/>
        <end position="377"/>
    </location>
</feature>
<dbReference type="EMBL" id="SCKG01000007">
    <property type="protein sequence ID" value="TDH10153.1"/>
    <property type="molecule type" value="Genomic_DNA"/>
</dbReference>
<dbReference type="STRING" id="8167.A0A484D4E2"/>
<evidence type="ECO:0000256" key="4">
    <source>
        <dbReference type="PROSITE-ProRule" id="PRU00023"/>
    </source>
</evidence>
<evidence type="ECO:0000256" key="1">
    <source>
        <dbReference type="ARBA" id="ARBA00022737"/>
    </source>
</evidence>
<organism evidence="7 8">
    <name type="scientific">Perca flavescens</name>
    <name type="common">American yellow perch</name>
    <name type="synonym">Morone flavescens</name>
    <dbReference type="NCBI Taxonomy" id="8167"/>
    <lineage>
        <taxon>Eukaryota</taxon>
        <taxon>Metazoa</taxon>
        <taxon>Chordata</taxon>
        <taxon>Craniata</taxon>
        <taxon>Vertebrata</taxon>
        <taxon>Euteleostomi</taxon>
        <taxon>Actinopterygii</taxon>
        <taxon>Neopterygii</taxon>
        <taxon>Teleostei</taxon>
        <taxon>Neoteleostei</taxon>
        <taxon>Acanthomorphata</taxon>
        <taxon>Eupercaria</taxon>
        <taxon>Perciformes</taxon>
        <taxon>Percoidei</taxon>
        <taxon>Percidae</taxon>
        <taxon>Percinae</taxon>
        <taxon>Perca</taxon>
    </lineage>
</organism>
<dbReference type="PROSITE" id="PS50297">
    <property type="entry name" value="ANK_REP_REGION"/>
    <property type="match status" value="2"/>
</dbReference>
<keyword evidence="2 4" id="KW-0040">ANK repeat</keyword>
<evidence type="ECO:0000256" key="2">
    <source>
        <dbReference type="ARBA" id="ARBA00023043"/>
    </source>
</evidence>
<dbReference type="SUPFAM" id="SSF48403">
    <property type="entry name" value="Ankyrin repeat"/>
    <property type="match status" value="1"/>
</dbReference>
<evidence type="ECO:0000256" key="3">
    <source>
        <dbReference type="ARBA" id="ARBA00038122"/>
    </source>
</evidence>
<reference evidence="7 8" key="1">
    <citation type="submission" date="2019-01" db="EMBL/GenBank/DDBJ databases">
        <title>A chromosome-scale genome assembly of the yellow perch, Perca flavescens.</title>
        <authorList>
            <person name="Feron R."/>
            <person name="Morvezen R."/>
            <person name="Bestin A."/>
            <person name="Haffray P."/>
            <person name="Klopp C."/>
            <person name="Zahm M."/>
            <person name="Cabau C."/>
            <person name="Roques C."/>
            <person name="Donnadieu C."/>
            <person name="Bouchez O."/>
            <person name="Christie M."/>
            <person name="Larson W."/>
            <person name="Guiguen Y."/>
        </authorList>
    </citation>
    <scope>NUCLEOTIDE SEQUENCE [LARGE SCALE GENOMIC DNA]</scope>
    <source>
        <strain evidence="7">YP-PL-M2</strain>
        <tissue evidence="7">Blood</tissue>
    </source>
</reference>
<feature type="region of interest" description="Disordered" evidence="5">
    <location>
        <begin position="83"/>
        <end position="138"/>
    </location>
</feature>
<accession>A0A484D4E2</accession>
<evidence type="ECO:0000313" key="8">
    <source>
        <dbReference type="Proteomes" id="UP000295070"/>
    </source>
</evidence>
<protein>
    <recommendedName>
        <fullName evidence="6">SOWAHA-C winged helix-turn-helix domain-containing protein</fullName>
    </recommendedName>
</protein>
<dbReference type="SMART" id="SM00248">
    <property type="entry name" value="ANK"/>
    <property type="match status" value="2"/>
</dbReference>
<dbReference type="Gene3D" id="1.25.40.20">
    <property type="entry name" value="Ankyrin repeat-containing domain"/>
    <property type="match status" value="1"/>
</dbReference>
<feature type="domain" description="SOWAHA-C winged helix-turn-helix" evidence="6">
    <location>
        <begin position="3"/>
        <end position="90"/>
    </location>
</feature>
<dbReference type="Pfam" id="PF12796">
    <property type="entry name" value="Ank_2"/>
    <property type="match status" value="1"/>
</dbReference>
<sequence length="494" mass="54045">MGDVSEESLLDYFYSTGGSSGRVKNADLLKTFKPFIGHSDLQFRAKYREEFKLIIDRIAVVKSENGEKYLVLKKKYRQMLHERDPKHHGTDADGQSGSSPARAPATVQWDATDALASSHPQQDEQMSCGGPDGAAEDQQTGTAFMQPTLLQLPVIQTQGPSAQSNGDDELDKDSGSKSESEQDEESTGSMGSAAVALDPIEKEWIYSAAGARVPDLSQLLRQDPSLANKKDFTSVGGLGRGHPSGQEQKRRKGRRSILFGLVHHSRTPGDPPSRLSNSPLANLSQDATGGQTKDTEILDQTASISICLPDARHPGGVATYRSLSPFSGHKRTVFSLSPAVGQARSATTALHWAAKHGNKDMASLVANAGADVNTKSHVSTQGYTPLHIAALHGHRHILDLLLVTYGAKDNLRDYSGHLARHYLNIKEPEGPEEDCELHFQVTQARERNRNRKLVSLFHSKKKWGSAEELAPIEEERTASHQLILPAFRPRKFSR</sequence>
<dbReference type="Pfam" id="PF25877">
    <property type="entry name" value="WHD_SOWAH"/>
    <property type="match status" value="1"/>
</dbReference>
<gene>
    <name evidence="7" type="ORF">EPR50_G00072110</name>
</gene>
<name>A0A484D4E2_PERFV</name>
<keyword evidence="8" id="KW-1185">Reference proteome</keyword>
<evidence type="ECO:0000259" key="6">
    <source>
        <dbReference type="Pfam" id="PF25877"/>
    </source>
</evidence>
<feature type="repeat" description="ANK" evidence="4">
    <location>
        <begin position="381"/>
        <end position="414"/>
    </location>
</feature>
<dbReference type="PANTHER" id="PTHR14491">
    <property type="entry name" value="SOSONDOWAH, ISOFORM G"/>
    <property type="match status" value="1"/>
</dbReference>
<dbReference type="PROSITE" id="PS50088">
    <property type="entry name" value="ANK_REPEAT"/>
    <property type="match status" value="2"/>
</dbReference>
<dbReference type="InterPro" id="IPR058889">
    <property type="entry name" value="WHD_SOWAHA-C"/>
</dbReference>
<keyword evidence="1" id="KW-0677">Repeat</keyword>
<evidence type="ECO:0000256" key="5">
    <source>
        <dbReference type="SAM" id="MobiDB-lite"/>
    </source>
</evidence>
<dbReference type="Proteomes" id="UP000295070">
    <property type="component" value="Chromosome 7"/>
</dbReference>
<dbReference type="InterPro" id="IPR002110">
    <property type="entry name" value="Ankyrin_rpt"/>
</dbReference>
<feature type="compositionally biased region" description="Polar residues" evidence="5">
    <location>
        <begin position="274"/>
        <end position="292"/>
    </location>
</feature>
<dbReference type="AlphaFoldDB" id="A0A484D4E2"/>
<comment type="caution">
    <text evidence="7">The sequence shown here is derived from an EMBL/GenBank/DDBJ whole genome shotgun (WGS) entry which is preliminary data.</text>
</comment>
<feature type="region of interest" description="Disordered" evidence="5">
    <location>
        <begin position="158"/>
        <end position="192"/>
    </location>
</feature>